<reference evidence="6" key="1">
    <citation type="submission" date="2017-03" db="EMBL/GenBank/DDBJ databases">
        <title>Draft genome sequence of Moraxella equi CCUG 4950T type strain.</title>
        <authorList>
            <person name="Salva-Serra F."/>
            <person name="Engstrom-Jakobsson H."/>
            <person name="Thorell K."/>
            <person name="Jaen-Luchoro D."/>
            <person name="Gonzales-Siles L."/>
            <person name="Karlsson R."/>
            <person name="Yazdan S."/>
            <person name="Boulund F."/>
            <person name="Johnning A."/>
            <person name="Engstrand L."/>
            <person name="Kristiansson E."/>
            <person name="Moore E."/>
        </authorList>
    </citation>
    <scope>NUCLEOTIDE SEQUENCE [LARGE SCALE GENOMIC DNA]</scope>
    <source>
        <strain evidence="6">CCUG 4441</strain>
    </source>
</reference>
<name>A0A1V4GW03_MORLA</name>
<evidence type="ECO:0000256" key="1">
    <source>
        <dbReference type="PROSITE-ProRule" id="PRU00473"/>
    </source>
</evidence>
<evidence type="ECO:0000313" key="6">
    <source>
        <dbReference type="Proteomes" id="UP000191025"/>
    </source>
</evidence>
<evidence type="ECO:0000313" key="7">
    <source>
        <dbReference type="Proteomes" id="UP000254107"/>
    </source>
</evidence>
<keyword evidence="2" id="KW-0812">Transmembrane</keyword>
<proteinExistence type="predicted"/>
<organism evidence="4 6">
    <name type="scientific">Moraxella lacunata</name>
    <dbReference type="NCBI Taxonomy" id="477"/>
    <lineage>
        <taxon>Bacteria</taxon>
        <taxon>Pseudomonadati</taxon>
        <taxon>Pseudomonadota</taxon>
        <taxon>Gammaproteobacteria</taxon>
        <taxon>Moraxellales</taxon>
        <taxon>Moraxellaceae</taxon>
        <taxon>Moraxella</taxon>
    </lineage>
</organism>
<dbReference type="InterPro" id="IPR036737">
    <property type="entry name" value="OmpA-like_sf"/>
</dbReference>
<reference evidence="4" key="2">
    <citation type="submission" date="2017-03" db="EMBL/GenBank/DDBJ databases">
        <authorList>
            <person name="Afonso C.L."/>
            <person name="Miller P.J."/>
            <person name="Scott M.A."/>
            <person name="Spackman E."/>
            <person name="Goraichik I."/>
            <person name="Dimitrov K.M."/>
            <person name="Suarez D.L."/>
            <person name="Swayne D.E."/>
        </authorList>
    </citation>
    <scope>NUCLEOTIDE SEQUENCE</scope>
    <source>
        <strain evidence="4">CCUG 4441</strain>
    </source>
</reference>
<dbReference type="Gene3D" id="3.30.1330.60">
    <property type="entry name" value="OmpA-like domain"/>
    <property type="match status" value="1"/>
</dbReference>
<evidence type="ECO:0000259" key="3">
    <source>
        <dbReference type="PROSITE" id="PS51123"/>
    </source>
</evidence>
<dbReference type="GO" id="GO:0016020">
    <property type="term" value="C:membrane"/>
    <property type="evidence" value="ECO:0007669"/>
    <property type="project" value="UniProtKB-UniRule"/>
</dbReference>
<keyword evidence="2" id="KW-1133">Transmembrane helix</keyword>
<evidence type="ECO:0000256" key="2">
    <source>
        <dbReference type="SAM" id="Phobius"/>
    </source>
</evidence>
<dbReference type="CDD" id="cd07185">
    <property type="entry name" value="OmpA_C-like"/>
    <property type="match status" value="1"/>
</dbReference>
<dbReference type="GeneID" id="302269200"/>
<dbReference type="Proteomes" id="UP000254107">
    <property type="component" value="Unassembled WGS sequence"/>
</dbReference>
<feature type="transmembrane region" description="Helical" evidence="2">
    <location>
        <begin position="20"/>
        <end position="43"/>
    </location>
</feature>
<dbReference type="InterPro" id="IPR006665">
    <property type="entry name" value="OmpA-like"/>
</dbReference>
<dbReference type="InterPro" id="IPR050330">
    <property type="entry name" value="Bact_OuterMem_StrucFunc"/>
</dbReference>
<gene>
    <name evidence="5" type="primary">ompA_1</name>
    <name evidence="4" type="ORF">B5J94_06555</name>
    <name evidence="5" type="ORF">NCTC7911_00540</name>
</gene>
<sequence length="218" mass="24553">MIIYDDEQFDNHEEDATTWIALADMMTGLMAIFLALSIAILVMQKNDQIVIIKGVTEALQNKNIDIRFNAKTGDITLAENVAFGFGQATLTPEGKALLDRFIPVYAEAIFHDLTPEQQDRINRLIVEGHTDSVGSYAQNMDLSTRRANAILLYVDSMPEFAHKQQLLQKMTAVGRGKNDANDNPSDEDRKVLFRFDFKNTFSVSSDDPVKYVENKSNQ</sequence>
<dbReference type="PANTHER" id="PTHR30329">
    <property type="entry name" value="STATOR ELEMENT OF FLAGELLAR MOTOR COMPLEX"/>
    <property type="match status" value="1"/>
</dbReference>
<keyword evidence="1 2" id="KW-0472">Membrane</keyword>
<dbReference type="Proteomes" id="UP000191025">
    <property type="component" value="Unassembled WGS sequence"/>
</dbReference>
<reference evidence="5 7" key="3">
    <citation type="submission" date="2018-06" db="EMBL/GenBank/DDBJ databases">
        <authorList>
            <consortium name="Pathogen Informatics"/>
            <person name="Doyle S."/>
        </authorList>
    </citation>
    <scope>NUCLEOTIDE SEQUENCE [LARGE SCALE GENOMIC DNA]</scope>
    <source>
        <strain evidence="5 7">NCTC7911</strain>
    </source>
</reference>
<accession>A0A1V4GW03</accession>
<keyword evidence="7" id="KW-1185">Reference proteome</keyword>
<dbReference type="PANTHER" id="PTHR30329:SF21">
    <property type="entry name" value="LIPOPROTEIN YIAD-RELATED"/>
    <property type="match status" value="1"/>
</dbReference>
<evidence type="ECO:0000313" key="5">
    <source>
        <dbReference type="EMBL" id="STY99167.1"/>
    </source>
</evidence>
<protein>
    <submittedName>
        <fullName evidence="5">Outer membrane protein II</fullName>
    </submittedName>
</protein>
<dbReference type="EMBL" id="UGQC01000001">
    <property type="protein sequence ID" value="STY99167.1"/>
    <property type="molecule type" value="Genomic_DNA"/>
</dbReference>
<dbReference type="AlphaFoldDB" id="A0A1V4GW03"/>
<dbReference type="PROSITE" id="PS51123">
    <property type="entry name" value="OMPA_2"/>
    <property type="match status" value="1"/>
</dbReference>
<feature type="domain" description="OmpA-like" evidence="3">
    <location>
        <begin position="70"/>
        <end position="218"/>
    </location>
</feature>
<dbReference type="SUPFAM" id="SSF103088">
    <property type="entry name" value="OmpA-like"/>
    <property type="match status" value="1"/>
</dbReference>
<evidence type="ECO:0000313" key="4">
    <source>
        <dbReference type="EMBL" id="OPH36832.1"/>
    </source>
</evidence>
<dbReference type="Pfam" id="PF00691">
    <property type="entry name" value="OmpA"/>
    <property type="match status" value="1"/>
</dbReference>
<dbReference type="RefSeq" id="WP_062499719.1">
    <property type="nucleotide sequence ID" value="NZ_MXAN01000044.1"/>
</dbReference>
<dbReference type="EMBL" id="MXAN01000044">
    <property type="protein sequence ID" value="OPH36832.1"/>
    <property type="molecule type" value="Genomic_DNA"/>
</dbReference>